<accession>A0ABU6D1C8</accession>
<sequence length="166" mass="18485">MKLSTQGQHAIMGMLALAVHEDEGAVRLGDLAEKQGISLSYLEQVFARLRNEGLVEGIRGPGGGYRLSRHADAITLADIVLAVEDEPAIEQRRQPADTPEQDLVQAMWSDLSKQFYRFMEDITLESLLEGHELPRKTFKMGETASMIARMFPAREPKPAFAVQMAM</sequence>
<evidence type="ECO:0000256" key="1">
    <source>
        <dbReference type="ARBA" id="ARBA00023125"/>
    </source>
</evidence>
<evidence type="ECO:0000313" key="3">
    <source>
        <dbReference type="Proteomes" id="UP001308005"/>
    </source>
</evidence>
<proteinExistence type="predicted"/>
<dbReference type="Gene3D" id="1.10.10.10">
    <property type="entry name" value="Winged helix-like DNA-binding domain superfamily/Winged helix DNA-binding domain"/>
    <property type="match status" value="1"/>
</dbReference>
<evidence type="ECO:0000313" key="2">
    <source>
        <dbReference type="EMBL" id="MEB4592884.1"/>
    </source>
</evidence>
<reference evidence="3" key="1">
    <citation type="submission" date="2023-07" db="EMBL/GenBank/DDBJ databases">
        <title>The carbon used by Thiothrix.</title>
        <authorList>
            <person name="Chen L."/>
        </authorList>
    </citation>
    <scope>NUCLEOTIDE SEQUENCE [LARGE SCALE GENOMIC DNA]</scope>
</reference>
<gene>
    <name evidence="2" type="ORF">VSS37_18035</name>
</gene>
<keyword evidence="3" id="KW-1185">Reference proteome</keyword>
<dbReference type="PROSITE" id="PS51197">
    <property type="entry name" value="HTH_RRF2_2"/>
    <property type="match status" value="1"/>
</dbReference>
<dbReference type="SUPFAM" id="SSF46785">
    <property type="entry name" value="Winged helix' DNA-binding domain"/>
    <property type="match status" value="1"/>
</dbReference>
<keyword evidence="1" id="KW-0238">DNA-binding</keyword>
<organism evidence="2 3">
    <name type="scientific">Candidatus Thiothrix phosphatis</name>
    <dbReference type="NCBI Taxonomy" id="3112415"/>
    <lineage>
        <taxon>Bacteria</taxon>
        <taxon>Pseudomonadati</taxon>
        <taxon>Pseudomonadota</taxon>
        <taxon>Gammaproteobacteria</taxon>
        <taxon>Thiotrichales</taxon>
        <taxon>Thiotrichaceae</taxon>
        <taxon>Thiothrix</taxon>
    </lineage>
</organism>
<name>A0ABU6D1C8_9GAMM</name>
<dbReference type="Proteomes" id="UP001308005">
    <property type="component" value="Unassembled WGS sequence"/>
</dbReference>
<comment type="caution">
    <text evidence="2">The sequence shown here is derived from an EMBL/GenBank/DDBJ whole genome shotgun (WGS) entry which is preliminary data.</text>
</comment>
<dbReference type="NCBIfam" id="TIGR00738">
    <property type="entry name" value="rrf2_super"/>
    <property type="match status" value="1"/>
</dbReference>
<dbReference type="PANTHER" id="PTHR33221:SF5">
    <property type="entry name" value="HTH-TYPE TRANSCRIPTIONAL REGULATOR ISCR"/>
    <property type="match status" value="1"/>
</dbReference>
<dbReference type="InterPro" id="IPR000944">
    <property type="entry name" value="Tscrpt_reg_Rrf2"/>
</dbReference>
<dbReference type="Pfam" id="PF02082">
    <property type="entry name" value="Rrf2"/>
    <property type="match status" value="1"/>
</dbReference>
<dbReference type="InterPro" id="IPR036390">
    <property type="entry name" value="WH_DNA-bd_sf"/>
</dbReference>
<dbReference type="EMBL" id="JAYMYJ010000145">
    <property type="protein sequence ID" value="MEB4592884.1"/>
    <property type="molecule type" value="Genomic_DNA"/>
</dbReference>
<protein>
    <submittedName>
        <fullName evidence="2">Rrf2 family transcriptional regulator</fullName>
    </submittedName>
</protein>
<dbReference type="RefSeq" id="WP_324697421.1">
    <property type="nucleotide sequence ID" value="NZ_JAYMYJ010000145.1"/>
</dbReference>
<dbReference type="PANTHER" id="PTHR33221">
    <property type="entry name" value="WINGED HELIX-TURN-HELIX TRANSCRIPTIONAL REGULATOR, RRF2 FAMILY"/>
    <property type="match status" value="1"/>
</dbReference>
<dbReference type="InterPro" id="IPR036388">
    <property type="entry name" value="WH-like_DNA-bd_sf"/>
</dbReference>